<feature type="region of interest" description="Disordered" evidence="1">
    <location>
        <begin position="337"/>
        <end position="357"/>
    </location>
</feature>
<sequence length="793" mass="86588">MRVIDIPEKTRRLTASSGTIPTCGNPANRPGIEPGSPWWEASKVTAQPPWPRRTCGYVLSSSLQCVDSCDEPKENSLELSGLVNVVAMEQAPQRLNLAFTQMGPRLKYDRFAVPRDILSSNDVLAKLHSRASNVCSLAVTPVLPHTWQYGIRFLFPCKPAIGSESSRACIRHQTQDGHLTKRQQPLASLSPERIAWGHRDVGARSLAPLSRAASGVGGRAPLLPGGRGGHRSPQLRLAVTDERGAVAGSSRQLDPRRRVLVCDSPRGRSPFRSRGLCSPLLRSGSSQRQFLSGVEPGPASLAVLSVKISGAALRRWLDQNGREPPGLAQHIATGEGRMQPARCPEVNSAGPPQSGRSVVNREVPLIDLVRPAVVSIITRSADGPSHTHCRVRQDLITRARAHAYKPFTQNCSTKLAGHLAITKKPMSISNASFGIEAVMIRWVIAKRQGRIRGNNLVPRCVNTFNTIVLRHECECHSVIAVTWNCSQLNVSAAGILVKHPRGGRATPARTSRPPPGTRCYSAGRLGRQQLHVRPPGMAASTFASAWDGNAYLCDRMGWQRLPERPPGMAEDTSAAWGRSNHLCDRLDRQWLNPRQARLMRMEASKCVTAWDGSYQTSDHLRDQCAGMRPPEMVMGRILTAWIGNKQDFSNLGFTDFTPADHFSRLALLLSLVVYRLYSSIKQLPARRSDAPCIAAGLDLEGSPQPEYLKDTRYPMSGAACALLGITGTLCKHSFVKKPPRLQLQLIASRNARAGETVDPRENPPGVTSQGIEPGSTRWEASRLTTLPTAAPHV</sequence>
<evidence type="ECO:0000256" key="1">
    <source>
        <dbReference type="SAM" id="MobiDB-lite"/>
    </source>
</evidence>
<accession>A0ABQ9GNP3</accession>
<keyword evidence="3" id="KW-1185">Reference proteome</keyword>
<name>A0ABQ9GNP3_9NEOP</name>
<dbReference type="EMBL" id="JARBHB010000010">
    <property type="protein sequence ID" value="KAJ8873650.1"/>
    <property type="molecule type" value="Genomic_DNA"/>
</dbReference>
<feature type="region of interest" description="Disordered" evidence="1">
    <location>
        <begin position="210"/>
        <end position="231"/>
    </location>
</feature>
<proteinExistence type="predicted"/>
<comment type="caution">
    <text evidence="2">The sequence shown here is derived from an EMBL/GenBank/DDBJ whole genome shotgun (WGS) entry which is preliminary data.</text>
</comment>
<dbReference type="Proteomes" id="UP001159363">
    <property type="component" value="Chromosome 9"/>
</dbReference>
<protein>
    <submittedName>
        <fullName evidence="2">Uncharacterized protein</fullName>
    </submittedName>
</protein>
<feature type="compositionally biased region" description="Low complexity" evidence="1">
    <location>
        <begin position="210"/>
        <end position="224"/>
    </location>
</feature>
<evidence type="ECO:0000313" key="3">
    <source>
        <dbReference type="Proteomes" id="UP001159363"/>
    </source>
</evidence>
<reference evidence="2 3" key="1">
    <citation type="submission" date="2023-02" db="EMBL/GenBank/DDBJ databases">
        <title>LHISI_Scaffold_Assembly.</title>
        <authorList>
            <person name="Stuart O.P."/>
            <person name="Cleave R."/>
            <person name="Magrath M.J.L."/>
            <person name="Mikheyev A.S."/>
        </authorList>
    </citation>
    <scope>NUCLEOTIDE SEQUENCE [LARGE SCALE GENOMIC DNA]</scope>
    <source>
        <strain evidence="2">Daus_M_001</strain>
        <tissue evidence="2">Leg muscle</tissue>
    </source>
</reference>
<gene>
    <name evidence="2" type="ORF">PR048_024475</name>
</gene>
<feature type="region of interest" description="Disordered" evidence="1">
    <location>
        <begin position="752"/>
        <end position="793"/>
    </location>
</feature>
<organism evidence="2 3">
    <name type="scientific">Dryococelus australis</name>
    <dbReference type="NCBI Taxonomy" id="614101"/>
    <lineage>
        <taxon>Eukaryota</taxon>
        <taxon>Metazoa</taxon>
        <taxon>Ecdysozoa</taxon>
        <taxon>Arthropoda</taxon>
        <taxon>Hexapoda</taxon>
        <taxon>Insecta</taxon>
        <taxon>Pterygota</taxon>
        <taxon>Neoptera</taxon>
        <taxon>Polyneoptera</taxon>
        <taxon>Phasmatodea</taxon>
        <taxon>Verophasmatodea</taxon>
        <taxon>Anareolatae</taxon>
        <taxon>Phasmatidae</taxon>
        <taxon>Eurycanthinae</taxon>
        <taxon>Dryococelus</taxon>
    </lineage>
</organism>
<evidence type="ECO:0000313" key="2">
    <source>
        <dbReference type="EMBL" id="KAJ8873650.1"/>
    </source>
</evidence>